<organism evidence="2 3">
    <name type="scientific">Nephila pilipes</name>
    <name type="common">Giant wood spider</name>
    <name type="synonym">Nephila maculata</name>
    <dbReference type="NCBI Taxonomy" id="299642"/>
    <lineage>
        <taxon>Eukaryota</taxon>
        <taxon>Metazoa</taxon>
        <taxon>Ecdysozoa</taxon>
        <taxon>Arthropoda</taxon>
        <taxon>Chelicerata</taxon>
        <taxon>Arachnida</taxon>
        <taxon>Araneae</taxon>
        <taxon>Araneomorphae</taxon>
        <taxon>Entelegynae</taxon>
        <taxon>Araneoidea</taxon>
        <taxon>Nephilidae</taxon>
        <taxon>Nephila</taxon>
    </lineage>
</organism>
<proteinExistence type="predicted"/>
<keyword evidence="3" id="KW-1185">Reference proteome</keyword>
<dbReference type="EMBL" id="BMAW01126302">
    <property type="protein sequence ID" value="GFU16132.1"/>
    <property type="molecule type" value="Genomic_DNA"/>
</dbReference>
<name>A0A8X6QAM1_NEPPI</name>
<comment type="caution">
    <text evidence="2">The sequence shown here is derived from an EMBL/GenBank/DDBJ whole genome shotgun (WGS) entry which is preliminary data.</text>
</comment>
<gene>
    <name evidence="2" type="ORF">NPIL_651141</name>
</gene>
<protein>
    <submittedName>
        <fullName evidence="2">Uncharacterized protein</fullName>
    </submittedName>
</protein>
<accession>A0A8X6QAM1</accession>
<feature type="region of interest" description="Disordered" evidence="1">
    <location>
        <begin position="24"/>
        <end position="47"/>
    </location>
</feature>
<dbReference type="AlphaFoldDB" id="A0A8X6QAM1"/>
<feature type="non-terminal residue" evidence="2">
    <location>
        <position position="1"/>
    </location>
</feature>
<evidence type="ECO:0000313" key="3">
    <source>
        <dbReference type="Proteomes" id="UP000887013"/>
    </source>
</evidence>
<sequence length="82" mass="9358">DERGRKERKDLIKHMAMELEIVRSSDHSKEQAGSRKQCGAKRKGPPWSVHLVQPEMCDKIQTLGLEVTGLSWDNQSCVQKQV</sequence>
<reference evidence="2" key="1">
    <citation type="submission" date="2020-08" db="EMBL/GenBank/DDBJ databases">
        <title>Multicomponent nature underlies the extraordinary mechanical properties of spider dragline silk.</title>
        <authorList>
            <person name="Kono N."/>
            <person name="Nakamura H."/>
            <person name="Mori M."/>
            <person name="Yoshida Y."/>
            <person name="Ohtoshi R."/>
            <person name="Malay A.D."/>
            <person name="Moran D.A.P."/>
            <person name="Tomita M."/>
            <person name="Numata K."/>
            <person name="Arakawa K."/>
        </authorList>
    </citation>
    <scope>NUCLEOTIDE SEQUENCE</scope>
</reference>
<dbReference type="Proteomes" id="UP000887013">
    <property type="component" value="Unassembled WGS sequence"/>
</dbReference>
<evidence type="ECO:0000256" key="1">
    <source>
        <dbReference type="SAM" id="MobiDB-lite"/>
    </source>
</evidence>
<evidence type="ECO:0000313" key="2">
    <source>
        <dbReference type="EMBL" id="GFU16132.1"/>
    </source>
</evidence>
<feature type="compositionally biased region" description="Basic and acidic residues" evidence="1">
    <location>
        <begin position="24"/>
        <end position="33"/>
    </location>
</feature>